<dbReference type="Proteomes" id="UP000297693">
    <property type="component" value="Unassembled WGS sequence"/>
</dbReference>
<organism evidence="1 2">
    <name type="scientific">Leptospira ognonensis</name>
    <dbReference type="NCBI Taxonomy" id="2484945"/>
    <lineage>
        <taxon>Bacteria</taxon>
        <taxon>Pseudomonadati</taxon>
        <taxon>Spirochaetota</taxon>
        <taxon>Spirochaetia</taxon>
        <taxon>Leptospirales</taxon>
        <taxon>Leptospiraceae</taxon>
        <taxon>Leptospira</taxon>
    </lineage>
</organism>
<protein>
    <submittedName>
        <fullName evidence="1">Uncharacterized protein</fullName>
    </submittedName>
</protein>
<dbReference type="RefSeq" id="WP_135624143.1">
    <property type="nucleotide sequence ID" value="NZ_RQGD01000034.1"/>
</dbReference>
<comment type="caution">
    <text evidence="1">The sequence shown here is derived from an EMBL/GenBank/DDBJ whole genome shotgun (WGS) entry which is preliminary data.</text>
</comment>
<keyword evidence="2" id="KW-1185">Reference proteome</keyword>
<accession>A0A4R9K1Y2</accession>
<evidence type="ECO:0000313" key="2">
    <source>
        <dbReference type="Proteomes" id="UP000297693"/>
    </source>
</evidence>
<sequence>MKKSICYTLSLISYLMASCAPMDKSIRTNETAAEEPSTELKYKEIKNPYLLAEEPMHIRNGVHSMSLLSNGRFSMGTERGEEKLDLIYGHPNGAFSDGIWSSYTSISVEGSIFKFDKLENKKINKVGDSLELTAKVPGYPVIVLMKLIPKSSNGFYFHLTAKNEGNIPLYIAFRLLLDTWAGRSDGVPFILPGLSQGIDSVYTNEVKFSPTSSPAWETFDPNEPRTGFLRTSLIGEEINPPNRVALVNWGLAFISDWEYEVDKENPVSGDSAVLSWWDPLLIHPNGLREGSILFESKERSDGIFFVPENKKGNGFLYLARENTTDSIQKRSYQLSVENGSYFSNWKEGKMEYEMKPQSYLYRMIPVTVSGVGDTKLQIQETVNGQVESHIFSIILPAEIASVPAVWDSNRKFPFRFVSEQKDRKLKGRILDSNNIKQAEVPLRETKFSTHSVYEGEIEINFDGEIFSEIVEED</sequence>
<dbReference type="EMBL" id="RQGD01000034">
    <property type="protein sequence ID" value="TGL58125.1"/>
    <property type="molecule type" value="Genomic_DNA"/>
</dbReference>
<dbReference type="PROSITE" id="PS51257">
    <property type="entry name" value="PROKAR_LIPOPROTEIN"/>
    <property type="match status" value="1"/>
</dbReference>
<evidence type="ECO:0000313" key="1">
    <source>
        <dbReference type="EMBL" id="TGL58125.1"/>
    </source>
</evidence>
<gene>
    <name evidence="1" type="ORF">EHQ58_12135</name>
</gene>
<dbReference type="OrthoDB" id="357056at2"/>
<name>A0A4R9K1Y2_9LEPT</name>
<reference evidence="1" key="1">
    <citation type="journal article" date="2019" name="PLoS Negl. Trop. Dis.">
        <title>Revisiting the worldwide diversity of Leptospira species in the environment.</title>
        <authorList>
            <person name="Vincent A.T."/>
            <person name="Schiettekatte O."/>
            <person name="Bourhy P."/>
            <person name="Veyrier F.J."/>
            <person name="Picardeau M."/>
        </authorList>
    </citation>
    <scope>NUCLEOTIDE SEQUENCE [LARGE SCALE GENOMIC DNA]</scope>
    <source>
        <strain evidence="1">201702476</strain>
    </source>
</reference>
<dbReference type="AlphaFoldDB" id="A0A4R9K1Y2"/>
<proteinExistence type="predicted"/>